<keyword evidence="1" id="KW-0472">Membrane</keyword>
<accession>A0ABT7VDX4</accession>
<dbReference type="PANTHER" id="PTHR30273:SF2">
    <property type="entry name" value="PROTEIN FECR"/>
    <property type="match status" value="1"/>
</dbReference>
<dbReference type="InterPro" id="IPR012373">
    <property type="entry name" value="Ferrdict_sens_TM"/>
</dbReference>
<proteinExistence type="predicted"/>
<dbReference type="RefSeq" id="WP_289558719.1">
    <property type="nucleotide sequence ID" value="NZ_JAUDEN010000005.1"/>
</dbReference>
<keyword evidence="5" id="KW-1185">Reference proteome</keyword>
<evidence type="ECO:0000259" key="3">
    <source>
        <dbReference type="Pfam" id="PF16344"/>
    </source>
</evidence>
<keyword evidence="1" id="KW-1133">Transmembrane helix</keyword>
<dbReference type="Proteomes" id="UP001169458">
    <property type="component" value="Unassembled WGS sequence"/>
</dbReference>
<dbReference type="Pfam" id="PF16344">
    <property type="entry name" value="FecR_C"/>
    <property type="match status" value="1"/>
</dbReference>
<feature type="transmembrane region" description="Helical" evidence="1">
    <location>
        <begin position="89"/>
        <end position="111"/>
    </location>
</feature>
<gene>
    <name evidence="4" type="ORF">QUW60_04475</name>
</gene>
<dbReference type="EMBL" id="JAUDEN010000005">
    <property type="protein sequence ID" value="MDM8324488.1"/>
    <property type="molecule type" value="Genomic_DNA"/>
</dbReference>
<organism evidence="4 5">
    <name type="scientific">Bacteroides gallinaceum</name>
    <dbReference type="NCBI Taxonomy" id="1462571"/>
    <lineage>
        <taxon>Bacteria</taxon>
        <taxon>Pseudomonadati</taxon>
        <taxon>Bacteroidota</taxon>
        <taxon>Bacteroidia</taxon>
        <taxon>Bacteroidales</taxon>
        <taxon>Bacteroidaceae</taxon>
        <taxon>Bacteroides</taxon>
    </lineage>
</organism>
<sequence length="332" mass="38465">MDRTSEKHNLAIRYFNGKITRDDERELFEFINENPQNLSLFRQWEKQWASAMCASTEVEREWKKLQARLLAKEAIAPMIPKRRFTFRRIGAWVASAVILVCLSITASWYYFHQTEACFYFVSEAPLGGKSKVLLADGSLVWLNSGSTLKYSTDFNEKERIVTLSGEGYFEVSKKNGMPFTVRTQGYDVVVKGTKFNVSAYEGDPFISTTLIEGRVTVNYKDESIDMNPGEEMKLIKNTGELQHTSVNAFQSNAWMDNQLVNDNITFQDLMIKLSRHFNVKIEIEDERLKFQTFSISLRNDETLEQIFKALQKIIPFSVTWDNHVYHIKSINH</sequence>
<evidence type="ECO:0000259" key="2">
    <source>
        <dbReference type="Pfam" id="PF04773"/>
    </source>
</evidence>
<keyword evidence="1" id="KW-0812">Transmembrane</keyword>
<reference evidence="5" key="2">
    <citation type="submission" date="2023-07" db="EMBL/GenBank/DDBJ databases">
        <title>Identification and characterization of horizontal gene transfer across gut microbiota members of farm animals based on homology search.</title>
        <authorList>
            <person name="Schwarzerova J."/>
            <person name="Nykrynova M."/>
            <person name="Jureckova K."/>
            <person name="Cejkova D."/>
            <person name="Rychlik I."/>
        </authorList>
    </citation>
    <scope>NUCLEOTIDE SEQUENCE [LARGE SCALE GENOMIC DNA]</scope>
    <source>
        <strain evidence="5">109_WCHN</strain>
    </source>
</reference>
<dbReference type="Pfam" id="PF04773">
    <property type="entry name" value="FecR"/>
    <property type="match status" value="1"/>
</dbReference>
<dbReference type="InterPro" id="IPR006860">
    <property type="entry name" value="FecR"/>
</dbReference>
<evidence type="ECO:0000313" key="4">
    <source>
        <dbReference type="EMBL" id="MDM8324488.1"/>
    </source>
</evidence>
<evidence type="ECO:0000313" key="5">
    <source>
        <dbReference type="Proteomes" id="UP001169458"/>
    </source>
</evidence>
<protein>
    <submittedName>
        <fullName evidence="4">FecR family protein</fullName>
    </submittedName>
</protein>
<feature type="domain" description="Protein FecR C-terminal" evidence="3">
    <location>
        <begin position="260"/>
        <end position="323"/>
    </location>
</feature>
<comment type="caution">
    <text evidence="4">The sequence shown here is derived from an EMBL/GenBank/DDBJ whole genome shotgun (WGS) entry which is preliminary data.</text>
</comment>
<reference evidence="4 5" key="1">
    <citation type="submission" date="2023-06" db="EMBL/GenBank/DDBJ databases">
        <authorList>
            <person name="Zeman M."/>
            <person name="Kubasova T."/>
            <person name="Jahodarova E."/>
            <person name="Nykrynova M."/>
            <person name="Rychlik I."/>
        </authorList>
    </citation>
    <scope>NUCLEOTIDE SEQUENCE [LARGE SCALE GENOMIC DNA]</scope>
    <source>
        <strain evidence="4 5">109_WCHN</strain>
    </source>
</reference>
<dbReference type="Gene3D" id="2.60.120.1440">
    <property type="match status" value="1"/>
</dbReference>
<dbReference type="InterPro" id="IPR032508">
    <property type="entry name" value="FecR_C"/>
</dbReference>
<name>A0ABT7VDX4_9BACE</name>
<feature type="domain" description="FecR protein" evidence="2">
    <location>
        <begin position="127"/>
        <end position="215"/>
    </location>
</feature>
<dbReference type="PANTHER" id="PTHR30273">
    <property type="entry name" value="PERIPLASMIC SIGNAL SENSOR AND SIGMA FACTOR ACTIVATOR FECR-RELATED"/>
    <property type="match status" value="1"/>
</dbReference>
<evidence type="ECO:0000256" key="1">
    <source>
        <dbReference type="SAM" id="Phobius"/>
    </source>
</evidence>
<dbReference type="Gene3D" id="3.55.50.30">
    <property type="match status" value="1"/>
</dbReference>
<dbReference type="PIRSF" id="PIRSF018266">
    <property type="entry name" value="FecR"/>
    <property type="match status" value="1"/>
</dbReference>